<protein>
    <submittedName>
        <fullName evidence="1">Uncharacterized protein</fullName>
    </submittedName>
</protein>
<gene>
    <name evidence="1" type="ORF">Hgul01_04497</name>
</gene>
<name>A0ABP9X5N4_9CHLR</name>
<dbReference type="Proteomes" id="UP001428290">
    <property type="component" value="Unassembled WGS sequence"/>
</dbReference>
<evidence type="ECO:0000313" key="2">
    <source>
        <dbReference type="Proteomes" id="UP001428290"/>
    </source>
</evidence>
<comment type="caution">
    <text evidence="1">The sequence shown here is derived from an EMBL/GenBank/DDBJ whole genome shotgun (WGS) entry which is preliminary data.</text>
</comment>
<dbReference type="EMBL" id="BAABRU010000021">
    <property type="protein sequence ID" value="GAA5530674.1"/>
    <property type="molecule type" value="Genomic_DNA"/>
</dbReference>
<sequence length="46" mass="5078">MQSTTLRLVSLDVQMDCGGLLTIWIVLSKNHATNCNSYSYSITSIV</sequence>
<evidence type="ECO:0000313" key="1">
    <source>
        <dbReference type="EMBL" id="GAA5530674.1"/>
    </source>
</evidence>
<reference evidence="1 2" key="1">
    <citation type="submission" date="2024-02" db="EMBL/GenBank/DDBJ databases">
        <title>Herpetosiphon gulosus NBRC 112829.</title>
        <authorList>
            <person name="Ichikawa N."/>
            <person name="Katano-Makiyama Y."/>
            <person name="Hidaka K."/>
        </authorList>
    </citation>
    <scope>NUCLEOTIDE SEQUENCE [LARGE SCALE GENOMIC DNA]</scope>
    <source>
        <strain evidence="1 2">NBRC 112829</strain>
    </source>
</reference>
<organism evidence="1 2">
    <name type="scientific">Herpetosiphon gulosus</name>
    <dbReference type="NCBI Taxonomy" id="1973496"/>
    <lineage>
        <taxon>Bacteria</taxon>
        <taxon>Bacillati</taxon>
        <taxon>Chloroflexota</taxon>
        <taxon>Chloroflexia</taxon>
        <taxon>Herpetosiphonales</taxon>
        <taxon>Herpetosiphonaceae</taxon>
        <taxon>Herpetosiphon</taxon>
    </lineage>
</organism>
<keyword evidence="2" id="KW-1185">Reference proteome</keyword>
<accession>A0ABP9X5N4</accession>
<proteinExistence type="predicted"/>